<dbReference type="InterPro" id="IPR019734">
    <property type="entry name" value="TPR_rpt"/>
</dbReference>
<evidence type="ECO:0000313" key="13">
    <source>
        <dbReference type="Proteomes" id="UP000054064"/>
    </source>
</evidence>
<dbReference type="SUPFAM" id="SSF90229">
    <property type="entry name" value="CCCH zinc finger"/>
    <property type="match status" value="1"/>
</dbReference>
<feature type="non-terminal residue" evidence="12">
    <location>
        <position position="562"/>
    </location>
</feature>
<feature type="domain" description="C3H1-type" evidence="11">
    <location>
        <begin position="490"/>
        <end position="514"/>
    </location>
</feature>
<comment type="subcellular location">
    <subcellularLocation>
        <location evidence="1">Nucleus</location>
    </subcellularLocation>
</comment>
<sequence>MERQKRKQEIEKGLQFIQSTLPLSQEDYEAFLQKLVRNLFAEGNDLFREKDFKLSLVQYVEGLNVADYAASDEVTIPKELLCKLHVNRAACYFAMGLYEKALEDSEKALSLDQENIRALSRSLNELGRHKEAYECNSRCLLSLPHDESVTQLGQELAQKLGLRVRKAYKRPQTSSNGLGSIDDIETDCSMDLQCLPAPVPASIPVSEGLAPLPSDSDAKGLPTSLPAVSLLPSSDCVSLPVTESVEDFTDGDIIGEELDSLLDSLAEGSPYPLGTIPTNLPTEMPQLIPVFPGGTPLLPPVVTASIPVSTPLPPASFGLVMDPTKQLSSSSVLDAFEAPPGGSGGSTLDSLDSLDLLPYTDSRLDALDSFGTSRGSLDALDSFAVEETSPQELRHPPGSQKTSPVSEPVMPNTALLVKNPLASTHVFKQACHTCYPKTGPKAGDYTYREGLEHKCKRDILLGRLKNSDDKTWKRIRPRPTKTNFVGSYYLCKDMLNKQDCKYGDNCTFAYHQEEIDVWTEERKGTLNRDLLFDPLGGIKQSNLTIAKLLKEHQGIFTFLCEV</sequence>
<dbReference type="PANTHER" id="PTHR14928:SF6">
    <property type="entry name" value="ZINC FINGER CCCH DOMAIN-CONTAINING PROTEIN 7B"/>
    <property type="match status" value="1"/>
</dbReference>
<keyword evidence="4" id="KW-0677">Repeat</keyword>
<dbReference type="SUPFAM" id="SSF48452">
    <property type="entry name" value="TPR-like"/>
    <property type="match status" value="1"/>
</dbReference>
<evidence type="ECO:0000256" key="5">
    <source>
        <dbReference type="ARBA" id="ARBA00022771"/>
    </source>
</evidence>
<evidence type="ECO:0000256" key="1">
    <source>
        <dbReference type="ARBA" id="ARBA00004123"/>
    </source>
</evidence>
<dbReference type="PANTHER" id="PTHR14928">
    <property type="entry name" value="MICRO-RNA BINDING ZINC FINGER CCCH DOMAIN-CONTAINING PROTEIN 7"/>
    <property type="match status" value="1"/>
</dbReference>
<evidence type="ECO:0000259" key="11">
    <source>
        <dbReference type="PROSITE" id="PS50103"/>
    </source>
</evidence>
<keyword evidence="6 9" id="KW-0862">Zinc</keyword>
<evidence type="ECO:0000256" key="10">
    <source>
        <dbReference type="SAM" id="MobiDB-lite"/>
    </source>
</evidence>
<feature type="region of interest" description="Disordered" evidence="10">
    <location>
        <begin position="387"/>
        <end position="408"/>
    </location>
</feature>
<dbReference type="InterPro" id="IPR000571">
    <property type="entry name" value="Znf_CCCH"/>
</dbReference>
<dbReference type="SMART" id="SM00028">
    <property type="entry name" value="TPR"/>
    <property type="match status" value="1"/>
</dbReference>
<dbReference type="InterPro" id="IPR039691">
    <property type="entry name" value="ZC3H7A/B"/>
</dbReference>
<keyword evidence="2" id="KW-0597">Phosphoprotein</keyword>
<evidence type="ECO:0000256" key="2">
    <source>
        <dbReference type="ARBA" id="ARBA00022553"/>
    </source>
</evidence>
<dbReference type="PROSITE" id="PS50103">
    <property type="entry name" value="ZF_C3H1"/>
    <property type="match status" value="1"/>
</dbReference>
<dbReference type="Proteomes" id="UP000054064">
    <property type="component" value="Unassembled WGS sequence"/>
</dbReference>
<evidence type="ECO:0000256" key="8">
    <source>
        <dbReference type="PROSITE-ProRule" id="PRU00339"/>
    </source>
</evidence>
<evidence type="ECO:0000256" key="7">
    <source>
        <dbReference type="ARBA" id="ARBA00023242"/>
    </source>
</evidence>
<dbReference type="FunFam" id="1.25.40.10:FF:000070">
    <property type="entry name" value="zinc finger CCCH domain-containing protein 7B"/>
    <property type="match status" value="1"/>
</dbReference>
<evidence type="ECO:0000256" key="3">
    <source>
        <dbReference type="ARBA" id="ARBA00022723"/>
    </source>
</evidence>
<feature type="zinc finger region" description="C3H1-type" evidence="9">
    <location>
        <begin position="490"/>
        <end position="514"/>
    </location>
</feature>
<reference evidence="12 13" key="1">
    <citation type="submission" date="2014-04" db="EMBL/GenBank/DDBJ databases">
        <title>Genome evolution of avian class.</title>
        <authorList>
            <person name="Zhang G."/>
            <person name="Li C."/>
        </authorList>
    </citation>
    <scope>NUCLEOTIDE SEQUENCE [LARGE SCALE GENOMIC DNA]</scope>
    <source>
        <strain evidence="12">BGI_N320</strain>
    </source>
</reference>
<dbReference type="Gene3D" id="1.25.40.10">
    <property type="entry name" value="Tetratricopeptide repeat domain"/>
    <property type="match status" value="1"/>
</dbReference>
<keyword evidence="7" id="KW-0539">Nucleus</keyword>
<keyword evidence="3 9" id="KW-0479">Metal-binding</keyword>
<dbReference type="GO" id="GO:0005634">
    <property type="term" value="C:nucleus"/>
    <property type="evidence" value="ECO:0007669"/>
    <property type="project" value="UniProtKB-SubCell"/>
</dbReference>
<dbReference type="PROSITE" id="PS50005">
    <property type="entry name" value="TPR"/>
    <property type="match status" value="1"/>
</dbReference>
<name>A0A091HC75_BUCRH</name>
<accession>A0A091HC75</accession>
<dbReference type="AlphaFoldDB" id="A0A091HC75"/>
<gene>
    <name evidence="12" type="ORF">N320_12610</name>
</gene>
<keyword evidence="13" id="KW-1185">Reference proteome</keyword>
<dbReference type="Pfam" id="PF00515">
    <property type="entry name" value="TPR_1"/>
    <property type="match status" value="1"/>
</dbReference>
<dbReference type="GO" id="GO:0010608">
    <property type="term" value="P:post-transcriptional regulation of gene expression"/>
    <property type="evidence" value="ECO:0007669"/>
    <property type="project" value="UniProtKB-ARBA"/>
</dbReference>
<organism evidence="12 13">
    <name type="scientific">Buceros rhinoceros silvestris</name>
    <dbReference type="NCBI Taxonomy" id="175836"/>
    <lineage>
        <taxon>Eukaryota</taxon>
        <taxon>Metazoa</taxon>
        <taxon>Chordata</taxon>
        <taxon>Craniata</taxon>
        <taxon>Vertebrata</taxon>
        <taxon>Euteleostomi</taxon>
        <taxon>Archelosauria</taxon>
        <taxon>Archosauria</taxon>
        <taxon>Dinosauria</taxon>
        <taxon>Saurischia</taxon>
        <taxon>Theropoda</taxon>
        <taxon>Coelurosauria</taxon>
        <taxon>Aves</taxon>
        <taxon>Neognathae</taxon>
        <taxon>Neoaves</taxon>
        <taxon>Telluraves</taxon>
        <taxon>Coraciimorphae</taxon>
        <taxon>Bucerotiformes</taxon>
        <taxon>Bucerotidae</taxon>
        <taxon>Buceros</taxon>
    </lineage>
</organism>
<dbReference type="InterPro" id="IPR011990">
    <property type="entry name" value="TPR-like_helical_dom_sf"/>
</dbReference>
<protein>
    <submittedName>
        <fullName evidence="12">Zinc finger CCCH domain-containing protein 7B</fullName>
    </submittedName>
</protein>
<dbReference type="GO" id="GO:0008270">
    <property type="term" value="F:zinc ion binding"/>
    <property type="evidence" value="ECO:0007669"/>
    <property type="project" value="UniProtKB-KW"/>
</dbReference>
<evidence type="ECO:0000256" key="4">
    <source>
        <dbReference type="ARBA" id="ARBA00022737"/>
    </source>
</evidence>
<evidence type="ECO:0000313" key="12">
    <source>
        <dbReference type="EMBL" id="KFO92422.1"/>
    </source>
</evidence>
<evidence type="ECO:0000256" key="6">
    <source>
        <dbReference type="ARBA" id="ARBA00022833"/>
    </source>
</evidence>
<dbReference type="GO" id="GO:0035198">
    <property type="term" value="F:miRNA binding"/>
    <property type="evidence" value="ECO:0007669"/>
    <property type="project" value="InterPro"/>
</dbReference>
<feature type="repeat" description="TPR" evidence="8">
    <location>
        <begin position="82"/>
        <end position="115"/>
    </location>
</feature>
<keyword evidence="8" id="KW-0802">TPR repeat</keyword>
<dbReference type="EMBL" id="KL529902">
    <property type="protein sequence ID" value="KFO92422.1"/>
    <property type="molecule type" value="Genomic_DNA"/>
</dbReference>
<dbReference type="GO" id="GO:0035196">
    <property type="term" value="P:miRNA processing"/>
    <property type="evidence" value="ECO:0007669"/>
    <property type="project" value="UniProtKB-ARBA"/>
</dbReference>
<dbReference type="InterPro" id="IPR036855">
    <property type="entry name" value="Znf_CCCH_sf"/>
</dbReference>
<proteinExistence type="predicted"/>
<keyword evidence="5 9" id="KW-0863">Zinc-finger</keyword>
<evidence type="ECO:0000256" key="9">
    <source>
        <dbReference type="PROSITE-ProRule" id="PRU00723"/>
    </source>
</evidence>